<evidence type="ECO:0000313" key="2">
    <source>
        <dbReference type="Proteomes" id="UP000321363"/>
    </source>
</evidence>
<organism evidence="1 2">
    <name type="scientific">Metabacillus litoralis</name>
    <dbReference type="NCBI Taxonomy" id="152268"/>
    <lineage>
        <taxon>Bacteria</taxon>
        <taxon>Bacillati</taxon>
        <taxon>Bacillota</taxon>
        <taxon>Bacilli</taxon>
        <taxon>Bacillales</taxon>
        <taxon>Bacillaceae</taxon>
        <taxon>Metabacillus</taxon>
    </lineage>
</organism>
<reference evidence="1 2" key="1">
    <citation type="journal article" date="2005" name="Int. J. Syst. Evol. Microbiol.">
        <title>Bacillus litoralis sp. nov., isolated from a tidal flat of the Yellow Sea in Korea.</title>
        <authorList>
            <person name="Yoon J.H."/>
            <person name="Oh T.K."/>
        </authorList>
    </citation>
    <scope>NUCLEOTIDE SEQUENCE [LARGE SCALE GENOMIC DNA]</scope>
    <source>
        <strain evidence="1 2">SW-211</strain>
    </source>
</reference>
<protein>
    <submittedName>
        <fullName evidence="1">DUF2194 domain-containing protein</fullName>
    </submittedName>
</protein>
<dbReference type="InterPro" id="IPR018695">
    <property type="entry name" value="DUF2194"/>
</dbReference>
<dbReference type="Proteomes" id="UP000321363">
    <property type="component" value="Unassembled WGS sequence"/>
</dbReference>
<sequence>MGKQASLIAQSSDGTPLLWKSKYGDGKFVFFNGTILADAKQSGLFTKGIQLMVPTFIYPVVNAKVTALEGFPFQTNNNIHKDSGMTNENFMRHVVWSELQRLEAKYDLNYTASFVASSDEMKAETQAFELDRVRENTIVYGRELLRMGGEL</sequence>
<comment type="caution">
    <text evidence="1">The sequence shown here is derived from an EMBL/GenBank/DDBJ whole genome shotgun (WGS) entry which is preliminary data.</text>
</comment>
<dbReference type="AlphaFoldDB" id="A0A5C6UQI1"/>
<gene>
    <name evidence="1" type="ORF">FS935_23125</name>
</gene>
<feature type="non-terminal residue" evidence="1">
    <location>
        <position position="151"/>
    </location>
</feature>
<proteinExistence type="predicted"/>
<name>A0A5C6UQI1_9BACI</name>
<evidence type="ECO:0000313" key="1">
    <source>
        <dbReference type="EMBL" id="TXC75603.1"/>
    </source>
</evidence>
<dbReference type="EMBL" id="VOQF01000055">
    <property type="protein sequence ID" value="TXC75603.1"/>
    <property type="molecule type" value="Genomic_DNA"/>
</dbReference>
<accession>A0A5C6UQI1</accession>
<dbReference type="Pfam" id="PF09960">
    <property type="entry name" value="DUF2194"/>
    <property type="match status" value="1"/>
</dbReference>
<keyword evidence="2" id="KW-1185">Reference proteome</keyword>